<name>A0AAD2CSQ8_9STRA</name>
<keyword evidence="4" id="KW-0472">Membrane</keyword>
<proteinExistence type="predicted"/>
<keyword evidence="1" id="KW-0677">Repeat</keyword>
<evidence type="ECO:0000256" key="3">
    <source>
        <dbReference type="SAM" id="MobiDB-lite"/>
    </source>
</evidence>
<keyword evidence="2" id="KW-0175">Coiled coil</keyword>
<comment type="caution">
    <text evidence="6">The sequence shown here is derived from an EMBL/GenBank/DDBJ whole genome shotgun (WGS) entry which is preliminary data.</text>
</comment>
<feature type="region of interest" description="Disordered" evidence="3">
    <location>
        <begin position="1"/>
        <end position="21"/>
    </location>
</feature>
<evidence type="ECO:0000313" key="7">
    <source>
        <dbReference type="Proteomes" id="UP001295423"/>
    </source>
</evidence>
<accession>A0AAD2CSQ8</accession>
<sequence length="1102" mass="121116">MAADAWSITMKKHEDESDTYDPSSMSLLIERVDRIESQASKSEHVIEDLQRRLVKAEQRLSPHHDNNGIPWRRILACTKSAADKCEHGEFRDRDIKPDEEYDLPMDIYSVVSAWPPKSRPFFTALMVIAVQITLLLLLLTDQIGSTGANELVVVPANVPSIVHAAQALATIIAIMDQDDLRSAIEAFFDGLPTRFKGDIAFHGMSKMQWNFSCAVRFLQGFLSVFASFVLAVQSETVFDVLLNFLGVKFVSELDDLAFNLSLIGYFGRKCERAAKRISEAQFQQDNRNKVDETTWSCAWFFKYAHVFGVFGILAMLLALFFYVLISQNSGAFSPQVIRMQAADGEVPFASLFRGCYRVSQAGTRHERRLEYEQMGFEKSGGKFGFCGDLEGEQAWTFMIGELATDPCRDYNGRSEPTTTYSILDGAGGSQWFAREGQPFGNIEVSSVLGAAVNACGRTPFDQSGVIICEQLEFDGHIDAARQQESRSKFFNKVFLNNSDSSVYTYPALTHPIFVGNSSIPGKYDLVLFTGQSWVLTDLIESNITREQSELSMQEYLDSDPAFSEILKNMIYTGAHVNIVTNSVNNEDNQYTPLGMRWFRMQEQDPTLPYNYPTGDQSRPVEIHLSCATCNNITNPCSFGGICLEGGVCDCINGGSGALCTHVPIGDAVCHPYFNSEQFGWDGGDCCAGSCIGPQCGLGGLSRPFDIDGDQSRDLFSILGYEFCEDPSMAPLTIELHNFKVLQNDEYNAVAGNEEGATFCSTSTINVRCDGVSYLHFPAHTFNNESDCTLSFTETIQVPFGSKCELSSSIACFGLICLDHNVTVFYGSDTESAPIQSGSVKNQTKMSFGVPSKCLTKSLLRHSSTIFDISTHQGQAARDLSNDGISEFICIEHNNLLFERYALAVLNASLHFKSSNWDAYQCHGWGIPAVRTACSNWSITSLTLAADAGEISGTIPTEINLLTNLEFLTLRLNRLIGTIPKLTLPRLEGLEIWGNQLTGSIPTELANLSSLLALGLASNKLTGTIPTELARLKNLSGIWFDDNLLTGPMPSELGALPLASLNLMNNSLTGEIPLDILALTNLTVCTLQNNNFSGGIAPAVCTV</sequence>
<dbReference type="Proteomes" id="UP001295423">
    <property type="component" value="Unassembled WGS sequence"/>
</dbReference>
<evidence type="ECO:0000256" key="1">
    <source>
        <dbReference type="ARBA" id="ARBA00022737"/>
    </source>
</evidence>
<feature type="coiled-coil region" evidence="2">
    <location>
        <begin position="32"/>
        <end position="59"/>
    </location>
</feature>
<dbReference type="InterPro" id="IPR001611">
    <property type="entry name" value="Leu-rich_rpt"/>
</dbReference>
<dbReference type="EMBL" id="CAKOGP040001113">
    <property type="protein sequence ID" value="CAJ1943609.1"/>
    <property type="molecule type" value="Genomic_DNA"/>
</dbReference>
<feature type="transmembrane region" description="Helical" evidence="4">
    <location>
        <begin position="152"/>
        <end position="174"/>
    </location>
</feature>
<dbReference type="AlphaFoldDB" id="A0AAD2CSQ8"/>
<feature type="transmembrane region" description="Helical" evidence="4">
    <location>
        <begin position="303"/>
        <end position="325"/>
    </location>
</feature>
<evidence type="ECO:0000256" key="4">
    <source>
        <dbReference type="SAM" id="Phobius"/>
    </source>
</evidence>
<keyword evidence="4" id="KW-0812">Transmembrane</keyword>
<reference evidence="6" key="1">
    <citation type="submission" date="2023-08" db="EMBL/GenBank/DDBJ databases">
        <authorList>
            <person name="Audoor S."/>
            <person name="Bilcke G."/>
        </authorList>
    </citation>
    <scope>NUCLEOTIDE SEQUENCE</scope>
</reference>
<evidence type="ECO:0000256" key="2">
    <source>
        <dbReference type="SAM" id="Coils"/>
    </source>
</evidence>
<organism evidence="6 7">
    <name type="scientific">Cylindrotheca closterium</name>
    <dbReference type="NCBI Taxonomy" id="2856"/>
    <lineage>
        <taxon>Eukaryota</taxon>
        <taxon>Sar</taxon>
        <taxon>Stramenopiles</taxon>
        <taxon>Ochrophyta</taxon>
        <taxon>Bacillariophyta</taxon>
        <taxon>Bacillariophyceae</taxon>
        <taxon>Bacillariophycidae</taxon>
        <taxon>Bacillariales</taxon>
        <taxon>Bacillariaceae</taxon>
        <taxon>Cylindrotheca</taxon>
    </lineage>
</organism>
<keyword evidence="4" id="KW-1133">Transmembrane helix</keyword>
<gene>
    <name evidence="6" type="ORF">CYCCA115_LOCUS8527</name>
</gene>
<dbReference type="InterPro" id="IPR032675">
    <property type="entry name" value="LRR_dom_sf"/>
</dbReference>
<dbReference type="InterPro" id="IPR050994">
    <property type="entry name" value="At_inactive_RLKs"/>
</dbReference>
<dbReference type="FunFam" id="3.80.10.10:FF:000383">
    <property type="entry name" value="Leucine-rich repeat receptor protein kinase EMS1"/>
    <property type="match status" value="1"/>
</dbReference>
<protein>
    <recommendedName>
        <fullName evidence="5">EGF-like domain-containing protein</fullName>
    </recommendedName>
</protein>
<keyword evidence="7" id="KW-1185">Reference proteome</keyword>
<feature type="transmembrane region" description="Helical" evidence="4">
    <location>
        <begin position="121"/>
        <end position="140"/>
    </location>
</feature>
<dbReference type="SUPFAM" id="SSF52058">
    <property type="entry name" value="L domain-like"/>
    <property type="match status" value="1"/>
</dbReference>
<evidence type="ECO:0000313" key="6">
    <source>
        <dbReference type="EMBL" id="CAJ1943609.1"/>
    </source>
</evidence>
<evidence type="ECO:0000259" key="5">
    <source>
        <dbReference type="PROSITE" id="PS00022"/>
    </source>
</evidence>
<dbReference type="PROSITE" id="PS00022">
    <property type="entry name" value="EGF_1"/>
    <property type="match status" value="1"/>
</dbReference>
<dbReference type="Pfam" id="PF00560">
    <property type="entry name" value="LRR_1"/>
    <property type="match status" value="1"/>
</dbReference>
<dbReference type="Gene3D" id="3.80.10.10">
    <property type="entry name" value="Ribonuclease Inhibitor"/>
    <property type="match status" value="1"/>
</dbReference>
<dbReference type="InterPro" id="IPR000742">
    <property type="entry name" value="EGF"/>
</dbReference>
<dbReference type="PANTHER" id="PTHR48010">
    <property type="entry name" value="OS05G0588300 PROTEIN"/>
    <property type="match status" value="1"/>
</dbReference>
<feature type="domain" description="EGF-like" evidence="5">
    <location>
        <begin position="648"/>
        <end position="659"/>
    </location>
</feature>
<dbReference type="PANTHER" id="PTHR48010:SF8">
    <property type="entry name" value="OS08G0117700 PROTEIN"/>
    <property type="match status" value="1"/>
</dbReference>